<proteinExistence type="inferred from homology"/>
<dbReference type="HAMAP" id="MF_00957">
    <property type="entry name" value="PolyA_pol"/>
    <property type="match status" value="1"/>
</dbReference>
<dbReference type="SUPFAM" id="SSF81891">
    <property type="entry name" value="Poly A polymerase C-terminal region-like"/>
    <property type="match status" value="1"/>
</dbReference>
<dbReference type="GO" id="GO:0003723">
    <property type="term" value="F:RNA binding"/>
    <property type="evidence" value="ECO:0007669"/>
    <property type="project" value="UniProtKB-UniRule"/>
</dbReference>
<accession>A0AAU8A1E4</accession>
<dbReference type="InterPro" id="IPR043519">
    <property type="entry name" value="NT_sf"/>
</dbReference>
<dbReference type="EC" id="2.7.7.19" evidence="7"/>
<evidence type="ECO:0000313" key="13">
    <source>
        <dbReference type="EMBL" id="XCC57450.1"/>
    </source>
</evidence>
<organism evidence="13">
    <name type="scientific">Polynucleobacter sp. UK-FUSCHL-C3</name>
    <dbReference type="NCBI Taxonomy" id="2955208"/>
    <lineage>
        <taxon>Bacteria</taxon>
        <taxon>Pseudomonadati</taxon>
        <taxon>Pseudomonadota</taxon>
        <taxon>Betaproteobacteria</taxon>
        <taxon>Burkholderiales</taxon>
        <taxon>Burkholderiaceae</taxon>
        <taxon>Polynucleobacter</taxon>
    </lineage>
</organism>
<evidence type="ECO:0000259" key="11">
    <source>
        <dbReference type="Pfam" id="PF12626"/>
    </source>
</evidence>
<sequence>MITKFLDRLLRRGPRPKSNQSGATLVAHKVHKKTHRINPGLLSKNAVKVTHTLQQAGYKAYIVGGAVRDLVLGIAPKDFDVATNATPEQVQKLFRRSRLIGRRFQIVHVTFFGKERPEIIEVSTFRAVLESVGEHVAESGRILRDNVWGTHAEDAARRDFTINAMYYDPASETVLDYHGGMADIRSKTIRMIGNPIKRYREDPIRMLRAIRFAAKTNFQIESETRKPIAELGDLIHDVPSARLFDEILKLLMSGHAWAGIQALHDAGLHHGLLPLIDKALANDQSAQFIQRALRNTDERIQAGKSVSPGFLFASLLWPDLEQRWQALVAGGMPNLPALHAAIDDTIAQQNTGISVQRRHEGDMRDIWTMQPGFEKRNGRYPYRLLEVPRFRAGYDFMLLRSQVGSCHASLGQWWTDFIHADLSERENLIARAKDDGLPSTQTPAGPNKRRRHRSKRSNSEAETTLDFEINGGKQN</sequence>
<dbReference type="NCBIfam" id="TIGR01942">
    <property type="entry name" value="pcnB"/>
    <property type="match status" value="1"/>
</dbReference>
<dbReference type="PANTHER" id="PTHR43051">
    <property type="entry name" value="POLYNUCLEOTIDE ADENYLYLTRANSFERASE FAMILY PROTEIN"/>
    <property type="match status" value="1"/>
</dbReference>
<keyword evidence="6 7" id="KW-0804">Transcription</keyword>
<protein>
    <recommendedName>
        <fullName evidence="7">Poly(A) polymerase I</fullName>
        <shortName evidence="7">PAP I</shortName>
        <ecNumber evidence="7">2.7.7.19</ecNumber>
    </recommendedName>
</protein>
<comment type="function">
    <text evidence="7">Adds poly(A) tail to the 3' end of many RNAs, which usually targets these RNAs for decay. Plays a significant role in the global control of gene expression, through influencing the rate of transcript degradation, and in the general RNA quality control.</text>
</comment>
<dbReference type="Pfam" id="PF12627">
    <property type="entry name" value="PolyA_pol_RNAbd"/>
    <property type="match status" value="1"/>
</dbReference>
<keyword evidence="5 7" id="KW-0694">RNA-binding</keyword>
<dbReference type="Gene3D" id="1.10.3090.10">
    <property type="entry name" value="cca-adding enzyme, domain 2"/>
    <property type="match status" value="1"/>
</dbReference>
<gene>
    <name evidence="7 13" type="primary">pcnB</name>
    <name evidence="13" type="ORF">NKE59_08135</name>
</gene>
<dbReference type="Gene3D" id="3.30.460.10">
    <property type="entry name" value="Beta Polymerase, domain 2"/>
    <property type="match status" value="1"/>
</dbReference>
<dbReference type="GO" id="GO:0006397">
    <property type="term" value="P:mRNA processing"/>
    <property type="evidence" value="ECO:0007669"/>
    <property type="project" value="UniProtKB-KW"/>
</dbReference>
<dbReference type="InterPro" id="IPR002646">
    <property type="entry name" value="PolA_pol_head_dom"/>
</dbReference>
<name>A0AAU8A1E4_9BURK</name>
<dbReference type="Pfam" id="PF01743">
    <property type="entry name" value="PolyA_pol"/>
    <property type="match status" value="1"/>
</dbReference>
<dbReference type="InterPro" id="IPR010206">
    <property type="entry name" value="PolA_pol_I"/>
</dbReference>
<feature type="domain" description="Polymerase A arginine-rich C-terminal" evidence="11">
    <location>
        <begin position="331"/>
        <end position="454"/>
    </location>
</feature>
<dbReference type="AlphaFoldDB" id="A0AAU8A1E4"/>
<dbReference type="CDD" id="cd05398">
    <property type="entry name" value="NT_ClassII-CCAase"/>
    <property type="match status" value="1"/>
</dbReference>
<keyword evidence="1 7" id="KW-0507">mRNA processing</keyword>
<comment type="catalytic activity">
    <reaction evidence="7">
        <text>RNA(n) + ATP = RNA(n)-3'-adenine ribonucleotide + diphosphate</text>
        <dbReference type="Rhea" id="RHEA:11332"/>
        <dbReference type="Rhea" id="RHEA-COMP:14527"/>
        <dbReference type="Rhea" id="RHEA-COMP:17347"/>
        <dbReference type="ChEBI" id="CHEBI:30616"/>
        <dbReference type="ChEBI" id="CHEBI:33019"/>
        <dbReference type="ChEBI" id="CHEBI:140395"/>
        <dbReference type="ChEBI" id="CHEBI:173115"/>
        <dbReference type="EC" id="2.7.7.19"/>
    </reaction>
</comment>
<feature type="domain" description="tRNA nucleotidyltransferase/poly(A) polymerase RNA and SrmB- binding" evidence="12">
    <location>
        <begin position="217"/>
        <end position="279"/>
    </location>
</feature>
<dbReference type="Pfam" id="PF12626">
    <property type="entry name" value="PolyA_pol_arg_C"/>
    <property type="match status" value="1"/>
</dbReference>
<evidence type="ECO:0000256" key="8">
    <source>
        <dbReference type="RuleBase" id="RU003953"/>
    </source>
</evidence>
<keyword evidence="13" id="KW-0548">Nucleotidyltransferase</keyword>
<feature type="domain" description="Poly A polymerase head" evidence="10">
    <location>
        <begin position="60"/>
        <end position="190"/>
    </location>
</feature>
<evidence type="ECO:0000256" key="3">
    <source>
        <dbReference type="ARBA" id="ARBA00022741"/>
    </source>
</evidence>
<evidence type="ECO:0000259" key="12">
    <source>
        <dbReference type="Pfam" id="PF12627"/>
    </source>
</evidence>
<feature type="region of interest" description="Disordered" evidence="9">
    <location>
        <begin position="432"/>
        <end position="475"/>
    </location>
</feature>
<dbReference type="InterPro" id="IPR032828">
    <property type="entry name" value="PolyA_RNA-bd"/>
</dbReference>
<dbReference type="InterPro" id="IPR052191">
    <property type="entry name" value="tRNA_ntf/polyA_polymerase_I"/>
</dbReference>
<dbReference type="GO" id="GO:0043633">
    <property type="term" value="P:polyadenylation-dependent RNA catabolic process"/>
    <property type="evidence" value="ECO:0007669"/>
    <property type="project" value="InterPro"/>
</dbReference>
<feature type="active site" evidence="7">
    <location>
        <position position="159"/>
    </location>
</feature>
<reference evidence="13" key="1">
    <citation type="submission" date="2022-06" db="EMBL/GenBank/DDBJ databases">
        <title>New Polynucleobacter species.</title>
        <authorList>
            <person name="Hahn M.W."/>
        </authorList>
    </citation>
    <scope>NUCLEOTIDE SEQUENCE</scope>
    <source>
        <strain evidence="13">UK-FUSCHL-C3</strain>
    </source>
</reference>
<keyword evidence="2 7" id="KW-0808">Transferase</keyword>
<evidence type="ECO:0000256" key="4">
    <source>
        <dbReference type="ARBA" id="ARBA00022840"/>
    </source>
</evidence>
<evidence type="ECO:0000256" key="6">
    <source>
        <dbReference type="ARBA" id="ARBA00023163"/>
    </source>
</evidence>
<evidence type="ECO:0000256" key="1">
    <source>
        <dbReference type="ARBA" id="ARBA00022664"/>
    </source>
</evidence>
<evidence type="ECO:0000256" key="7">
    <source>
        <dbReference type="HAMAP-Rule" id="MF_00957"/>
    </source>
</evidence>
<keyword evidence="3 7" id="KW-0547">Nucleotide-binding</keyword>
<dbReference type="InterPro" id="IPR025866">
    <property type="entry name" value="PolyA_pol_arg_C_dom"/>
</dbReference>
<dbReference type="EMBL" id="CP099959">
    <property type="protein sequence ID" value="XCC57450.1"/>
    <property type="molecule type" value="Genomic_DNA"/>
</dbReference>
<dbReference type="SUPFAM" id="SSF81301">
    <property type="entry name" value="Nucleotidyltransferase"/>
    <property type="match status" value="1"/>
</dbReference>
<dbReference type="RefSeq" id="WP_353438480.1">
    <property type="nucleotide sequence ID" value="NZ_CP099959.1"/>
</dbReference>
<evidence type="ECO:0000256" key="5">
    <source>
        <dbReference type="ARBA" id="ARBA00022884"/>
    </source>
</evidence>
<evidence type="ECO:0000259" key="10">
    <source>
        <dbReference type="Pfam" id="PF01743"/>
    </source>
</evidence>
<dbReference type="GO" id="GO:1990817">
    <property type="term" value="F:poly(A) RNA polymerase activity"/>
    <property type="evidence" value="ECO:0007669"/>
    <property type="project" value="UniProtKB-UniRule"/>
</dbReference>
<dbReference type="GO" id="GO:0005524">
    <property type="term" value="F:ATP binding"/>
    <property type="evidence" value="ECO:0007669"/>
    <property type="project" value="UniProtKB-UniRule"/>
</dbReference>
<evidence type="ECO:0000256" key="9">
    <source>
        <dbReference type="SAM" id="MobiDB-lite"/>
    </source>
</evidence>
<feature type="active site" evidence="7">
    <location>
        <position position="80"/>
    </location>
</feature>
<evidence type="ECO:0000256" key="2">
    <source>
        <dbReference type="ARBA" id="ARBA00022679"/>
    </source>
</evidence>
<comment type="similarity">
    <text evidence="7 8">Belongs to the tRNA nucleotidyltransferase/poly(A) polymerase family.</text>
</comment>
<keyword evidence="4 7" id="KW-0067">ATP-binding</keyword>
<dbReference type="PANTHER" id="PTHR43051:SF1">
    <property type="entry name" value="POLYNUCLEOTIDE ADENYLYLTRANSFERASE FAMILY PROTEIN"/>
    <property type="match status" value="1"/>
</dbReference>
<feature type="compositionally biased region" description="Basic residues" evidence="9">
    <location>
        <begin position="447"/>
        <end position="456"/>
    </location>
</feature>
<feature type="active site" evidence="7">
    <location>
        <position position="78"/>
    </location>
</feature>